<dbReference type="InterPro" id="IPR001806">
    <property type="entry name" value="Small_GTPase"/>
</dbReference>
<keyword evidence="4" id="KW-0488">Methylation</keyword>
<dbReference type="GO" id="GO:0003924">
    <property type="term" value="F:GTPase activity"/>
    <property type="evidence" value="ECO:0007669"/>
    <property type="project" value="InterPro"/>
</dbReference>
<dbReference type="PROSITE" id="PS51420">
    <property type="entry name" value="RHO"/>
    <property type="match status" value="1"/>
</dbReference>
<dbReference type="SMART" id="SM00175">
    <property type="entry name" value="RAB"/>
    <property type="match status" value="1"/>
</dbReference>
<dbReference type="GO" id="GO:0007264">
    <property type="term" value="P:small GTPase-mediated signal transduction"/>
    <property type="evidence" value="ECO:0007669"/>
    <property type="project" value="InterPro"/>
</dbReference>
<evidence type="ECO:0000313" key="10">
    <source>
        <dbReference type="EMBL" id="CAH0553343.1"/>
    </source>
</evidence>
<keyword evidence="11" id="KW-1185">Reference proteome</keyword>
<dbReference type="Pfam" id="PF00071">
    <property type="entry name" value="Ras"/>
    <property type="match status" value="1"/>
</dbReference>
<comment type="similarity">
    <text evidence="2">Belongs to the small GTPase superfamily. Rho family.</text>
</comment>
<keyword evidence="5" id="KW-0547">Nucleotide-binding</keyword>
<dbReference type="PROSITE" id="PS51421">
    <property type="entry name" value="RAS"/>
    <property type="match status" value="1"/>
</dbReference>
<comment type="subcellular location">
    <subcellularLocation>
        <location evidence="1">Cell membrane</location>
        <topology evidence="1">Lipid-anchor</topology>
        <orientation evidence="1">Cytoplasmic side</orientation>
    </subcellularLocation>
</comment>
<evidence type="ECO:0000256" key="9">
    <source>
        <dbReference type="ARBA" id="ARBA00023289"/>
    </source>
</evidence>
<gene>
    <name evidence="10" type="ORF">MELIAE_LOCUS5353</name>
</gene>
<keyword evidence="9" id="KW-0636">Prenylation</keyword>
<evidence type="ECO:0000256" key="5">
    <source>
        <dbReference type="ARBA" id="ARBA00022741"/>
    </source>
</evidence>
<dbReference type="NCBIfam" id="TIGR00231">
    <property type="entry name" value="small_GTP"/>
    <property type="match status" value="1"/>
</dbReference>
<keyword evidence="8" id="KW-0449">Lipoprotein</keyword>
<dbReference type="PROSITE" id="PS51419">
    <property type="entry name" value="RAB"/>
    <property type="match status" value="1"/>
</dbReference>
<keyword evidence="7" id="KW-0472">Membrane</keyword>
<evidence type="ECO:0000256" key="1">
    <source>
        <dbReference type="ARBA" id="ARBA00004342"/>
    </source>
</evidence>
<evidence type="ECO:0000256" key="4">
    <source>
        <dbReference type="ARBA" id="ARBA00022481"/>
    </source>
</evidence>
<sequence length="183" mass="20977">MSNKKIRITVVGDGDTGKTSILIAYKDKTFNDTYTPTVFDSYSMDIPIFNEIYHIILYDTAGQEDFDRLRRFAYKDTDVFILCYAINNPDSYYNIKDKWVPELRALKPNTKIILTGTKSDLKRMSGSITTEEGQTLAKQIKADGFLECSAKNMINIEQTFQTAFLRAVKVDRKNKQKGHCVML</sequence>
<accession>A0A9P0FEP4</accession>
<dbReference type="GO" id="GO:0001667">
    <property type="term" value="P:ameboidal-type cell migration"/>
    <property type="evidence" value="ECO:0007669"/>
    <property type="project" value="UniProtKB-ARBA"/>
</dbReference>
<dbReference type="EMBL" id="OV121134">
    <property type="protein sequence ID" value="CAH0553343.1"/>
    <property type="molecule type" value="Genomic_DNA"/>
</dbReference>
<dbReference type="InterPro" id="IPR003578">
    <property type="entry name" value="Small_GTPase_Rho"/>
</dbReference>
<evidence type="ECO:0000256" key="6">
    <source>
        <dbReference type="ARBA" id="ARBA00023134"/>
    </source>
</evidence>
<proteinExistence type="inferred from homology"/>
<dbReference type="PRINTS" id="PR00449">
    <property type="entry name" value="RASTRNSFRMNG"/>
</dbReference>
<reference evidence="10" key="1">
    <citation type="submission" date="2021-12" db="EMBL/GenBank/DDBJ databases">
        <authorList>
            <person name="King R."/>
        </authorList>
    </citation>
    <scope>NUCLEOTIDE SEQUENCE</scope>
</reference>
<evidence type="ECO:0000256" key="8">
    <source>
        <dbReference type="ARBA" id="ARBA00023288"/>
    </source>
</evidence>
<dbReference type="GO" id="GO:0022412">
    <property type="term" value="P:cellular process involved in reproduction in multicellular organism"/>
    <property type="evidence" value="ECO:0007669"/>
    <property type="project" value="UniProtKB-ARBA"/>
</dbReference>
<name>A0A9P0FEP4_BRAAE</name>
<keyword evidence="6" id="KW-0342">GTP-binding</keyword>
<protein>
    <submittedName>
        <fullName evidence="10">Uncharacterized protein</fullName>
    </submittedName>
</protein>
<dbReference type="SUPFAM" id="SSF52540">
    <property type="entry name" value="P-loop containing nucleoside triphosphate hydrolases"/>
    <property type="match status" value="1"/>
</dbReference>
<dbReference type="InterPro" id="IPR005225">
    <property type="entry name" value="Small_GTP-bd"/>
</dbReference>
<keyword evidence="3" id="KW-1003">Cell membrane</keyword>
<dbReference type="CDD" id="cd00157">
    <property type="entry name" value="Rho"/>
    <property type="match status" value="1"/>
</dbReference>
<dbReference type="GO" id="GO:0005886">
    <property type="term" value="C:plasma membrane"/>
    <property type="evidence" value="ECO:0007669"/>
    <property type="project" value="UniProtKB-SubCell"/>
</dbReference>
<dbReference type="GO" id="GO:0035006">
    <property type="term" value="P:melanization defense response"/>
    <property type="evidence" value="ECO:0007669"/>
    <property type="project" value="UniProtKB-ARBA"/>
</dbReference>
<dbReference type="InterPro" id="IPR027417">
    <property type="entry name" value="P-loop_NTPase"/>
</dbReference>
<dbReference type="Gene3D" id="3.40.50.300">
    <property type="entry name" value="P-loop containing nucleotide triphosphate hydrolases"/>
    <property type="match status" value="1"/>
</dbReference>
<evidence type="ECO:0000256" key="3">
    <source>
        <dbReference type="ARBA" id="ARBA00022475"/>
    </source>
</evidence>
<evidence type="ECO:0000256" key="2">
    <source>
        <dbReference type="ARBA" id="ARBA00010142"/>
    </source>
</evidence>
<dbReference type="PANTHER" id="PTHR24072">
    <property type="entry name" value="RHO FAMILY GTPASE"/>
    <property type="match status" value="1"/>
</dbReference>
<dbReference type="Proteomes" id="UP001154078">
    <property type="component" value="Chromosome 3"/>
</dbReference>
<dbReference type="GO" id="GO:0035099">
    <property type="term" value="P:hemocyte migration"/>
    <property type="evidence" value="ECO:0007669"/>
    <property type="project" value="UniProtKB-ARBA"/>
</dbReference>
<dbReference type="AlphaFoldDB" id="A0A9P0FEP4"/>
<dbReference type="OrthoDB" id="8830751at2759"/>
<dbReference type="GO" id="GO:0003006">
    <property type="term" value="P:developmental process involved in reproduction"/>
    <property type="evidence" value="ECO:0007669"/>
    <property type="project" value="UniProtKB-ARBA"/>
</dbReference>
<dbReference type="SMART" id="SM00173">
    <property type="entry name" value="RAS"/>
    <property type="match status" value="1"/>
</dbReference>
<evidence type="ECO:0000256" key="7">
    <source>
        <dbReference type="ARBA" id="ARBA00023136"/>
    </source>
</evidence>
<dbReference type="SMART" id="SM00174">
    <property type="entry name" value="RHO"/>
    <property type="match status" value="1"/>
</dbReference>
<dbReference type="GO" id="GO:0005525">
    <property type="term" value="F:GTP binding"/>
    <property type="evidence" value="ECO:0007669"/>
    <property type="project" value="UniProtKB-KW"/>
</dbReference>
<dbReference type="FunFam" id="3.40.50.300:FF:000983">
    <property type="entry name" value="Rho family GTPase"/>
    <property type="match status" value="1"/>
</dbReference>
<evidence type="ECO:0000313" key="11">
    <source>
        <dbReference type="Proteomes" id="UP001154078"/>
    </source>
</evidence>
<organism evidence="10 11">
    <name type="scientific">Brassicogethes aeneus</name>
    <name type="common">Rape pollen beetle</name>
    <name type="synonym">Meligethes aeneus</name>
    <dbReference type="NCBI Taxonomy" id="1431903"/>
    <lineage>
        <taxon>Eukaryota</taxon>
        <taxon>Metazoa</taxon>
        <taxon>Ecdysozoa</taxon>
        <taxon>Arthropoda</taxon>
        <taxon>Hexapoda</taxon>
        <taxon>Insecta</taxon>
        <taxon>Pterygota</taxon>
        <taxon>Neoptera</taxon>
        <taxon>Endopterygota</taxon>
        <taxon>Coleoptera</taxon>
        <taxon>Polyphaga</taxon>
        <taxon>Cucujiformia</taxon>
        <taxon>Nitidulidae</taxon>
        <taxon>Meligethinae</taxon>
        <taxon>Brassicogethes</taxon>
    </lineage>
</organism>